<dbReference type="PANTHER" id="PTHR32328">
    <property type="entry name" value="L-SERYL-TRNA(SEC) SELENIUM TRANSFERASE"/>
    <property type="match status" value="1"/>
</dbReference>
<keyword evidence="5" id="KW-0808">Transferase</keyword>
<dbReference type="OrthoDB" id="9787096at2"/>
<dbReference type="Pfam" id="PF03841">
    <property type="entry name" value="SelA"/>
    <property type="match status" value="1"/>
</dbReference>
<reference evidence="5 6" key="1">
    <citation type="submission" date="2016-10" db="EMBL/GenBank/DDBJ databases">
        <authorList>
            <person name="de Groot N.N."/>
        </authorList>
    </citation>
    <scope>NUCLEOTIDE SEQUENCE [LARGE SCALE GENOMIC DNA]</scope>
    <source>
        <strain evidence="5 6">DSM 25294</strain>
    </source>
</reference>
<evidence type="ECO:0000313" key="6">
    <source>
        <dbReference type="Proteomes" id="UP000199382"/>
    </source>
</evidence>
<evidence type="ECO:0000256" key="3">
    <source>
        <dbReference type="ARBA" id="ARBA00044507"/>
    </source>
</evidence>
<keyword evidence="6" id="KW-1185">Reference proteome</keyword>
<sequence length="398" mass="41019">MAMPTDMGKPTLQGCPTIINAAGPLTRLSGSPLAPGVLEAMAKADTVSADMFEVQAHASRAIAAATGAEAGIVTSGASGGLLLSAAACLAKFDVARMNALPEPGERSEVVVARGQRNGYDHALRAAGARLVEIGLPEALAGAGIRDAEPWEFQSAIGPRTAAILYVQSERARPALPAVAEIARRHGLPLIVDAAAELPPAANLRRFIAEGADLVVYSGGKVLGGPAGTGILCGSRDLVASAAMQMLDMDVEWSAWNPPAGFIDKAKLAGLPRQGIGRCCKVGKNEIFGLLAALEHFLAEGDAARHGRWLSICRQIEGGFAPASGCAVSIEGAQKTDAIPVLVLACADAEQATLRRAILAAQDEPVHTAIDPFRPHCLIVNPVCLRAGEVPRLIAALSA</sequence>
<accession>A0A1G9HH10</accession>
<comment type="similarity">
    <text evidence="3">Belongs to the SelA family.</text>
</comment>
<protein>
    <submittedName>
        <fullName evidence="5">L-seryl-tRNA(Ser) seleniumtransferase</fullName>
    </submittedName>
</protein>
<dbReference type="SUPFAM" id="SSF53383">
    <property type="entry name" value="PLP-dependent transferases"/>
    <property type="match status" value="1"/>
</dbReference>
<dbReference type="InterPro" id="IPR015424">
    <property type="entry name" value="PyrdxlP-dep_Trfase"/>
</dbReference>
<proteinExistence type="inferred from homology"/>
<feature type="modified residue" description="N6-(pyridoxal phosphate)lysine" evidence="4">
    <location>
        <position position="220"/>
    </location>
</feature>
<dbReference type="AlphaFoldDB" id="A0A1G9HH10"/>
<dbReference type="InterPro" id="IPR015421">
    <property type="entry name" value="PyrdxlP-dep_Trfase_major"/>
</dbReference>
<dbReference type="GO" id="GO:0004125">
    <property type="term" value="F:L-seryl-tRNA(Sec) selenium transferase activity"/>
    <property type="evidence" value="ECO:0007669"/>
    <property type="project" value="TreeGrafter"/>
</dbReference>
<evidence type="ECO:0000256" key="4">
    <source>
        <dbReference type="PIRSR" id="PIRSR618319-50"/>
    </source>
</evidence>
<dbReference type="Gene3D" id="3.40.640.10">
    <property type="entry name" value="Type I PLP-dependent aspartate aminotransferase-like (Major domain)"/>
    <property type="match status" value="1"/>
</dbReference>
<evidence type="ECO:0000256" key="2">
    <source>
        <dbReference type="ARBA" id="ARBA00022898"/>
    </source>
</evidence>
<dbReference type="STRING" id="571298.SAMN04488026_106830"/>
<name>A0A1G9HH10_9RHOB</name>
<comment type="cofactor">
    <cofactor evidence="1 4">
        <name>pyridoxal 5'-phosphate</name>
        <dbReference type="ChEBI" id="CHEBI:597326"/>
    </cofactor>
</comment>
<keyword evidence="2 4" id="KW-0663">Pyridoxal phosphate</keyword>
<dbReference type="EMBL" id="FNEK01000068">
    <property type="protein sequence ID" value="SDL12270.1"/>
    <property type="molecule type" value="Genomic_DNA"/>
</dbReference>
<dbReference type="Proteomes" id="UP000199382">
    <property type="component" value="Unassembled WGS sequence"/>
</dbReference>
<evidence type="ECO:0000313" key="5">
    <source>
        <dbReference type="EMBL" id="SDL12270.1"/>
    </source>
</evidence>
<dbReference type="PANTHER" id="PTHR32328:SF0">
    <property type="entry name" value="L-SERYL-TRNA(SEC) SELENIUM TRANSFERASE"/>
    <property type="match status" value="1"/>
</dbReference>
<evidence type="ECO:0000256" key="1">
    <source>
        <dbReference type="ARBA" id="ARBA00001933"/>
    </source>
</evidence>
<dbReference type="InterPro" id="IPR018319">
    <property type="entry name" value="SelA-like"/>
</dbReference>
<organism evidence="5 6">
    <name type="scientific">Aliiruegeria lutimaris</name>
    <dbReference type="NCBI Taxonomy" id="571298"/>
    <lineage>
        <taxon>Bacteria</taxon>
        <taxon>Pseudomonadati</taxon>
        <taxon>Pseudomonadota</taxon>
        <taxon>Alphaproteobacteria</taxon>
        <taxon>Rhodobacterales</taxon>
        <taxon>Roseobacteraceae</taxon>
        <taxon>Aliiruegeria</taxon>
    </lineage>
</organism>
<gene>
    <name evidence="5" type="ORF">SAMN04488026_106830</name>
</gene>